<organism evidence="2 3">
    <name type="scientific">Gossypium stocksii</name>
    <dbReference type="NCBI Taxonomy" id="47602"/>
    <lineage>
        <taxon>Eukaryota</taxon>
        <taxon>Viridiplantae</taxon>
        <taxon>Streptophyta</taxon>
        <taxon>Embryophyta</taxon>
        <taxon>Tracheophyta</taxon>
        <taxon>Spermatophyta</taxon>
        <taxon>Magnoliopsida</taxon>
        <taxon>eudicotyledons</taxon>
        <taxon>Gunneridae</taxon>
        <taxon>Pentapetalae</taxon>
        <taxon>rosids</taxon>
        <taxon>malvids</taxon>
        <taxon>Malvales</taxon>
        <taxon>Malvaceae</taxon>
        <taxon>Malvoideae</taxon>
        <taxon>Gossypium</taxon>
    </lineage>
</organism>
<dbReference type="Proteomes" id="UP000828251">
    <property type="component" value="Unassembled WGS sequence"/>
</dbReference>
<keyword evidence="3" id="KW-1185">Reference proteome</keyword>
<gene>
    <name evidence="2" type="ORF">J1N35_015409</name>
</gene>
<evidence type="ECO:0000313" key="2">
    <source>
        <dbReference type="EMBL" id="KAH1098488.1"/>
    </source>
</evidence>
<feature type="domain" description="Reverse transcriptase zinc-binding" evidence="1">
    <location>
        <begin position="12"/>
        <end position="98"/>
    </location>
</feature>
<evidence type="ECO:0000313" key="3">
    <source>
        <dbReference type="Proteomes" id="UP000828251"/>
    </source>
</evidence>
<accession>A0A9D3VX60</accession>
<dbReference type="InterPro" id="IPR026960">
    <property type="entry name" value="RVT-Znf"/>
</dbReference>
<reference evidence="2 3" key="1">
    <citation type="journal article" date="2021" name="Plant Biotechnol. J.">
        <title>Multi-omics assisted identification of the key and species-specific regulatory components of drought-tolerant mechanisms in Gossypium stocksii.</title>
        <authorList>
            <person name="Yu D."/>
            <person name="Ke L."/>
            <person name="Zhang D."/>
            <person name="Wu Y."/>
            <person name="Sun Y."/>
            <person name="Mei J."/>
            <person name="Sun J."/>
            <person name="Sun Y."/>
        </authorList>
    </citation>
    <scope>NUCLEOTIDE SEQUENCE [LARGE SCALE GENOMIC DNA]</scope>
    <source>
        <strain evidence="3">cv. E1</strain>
        <tissue evidence="2">Leaf</tissue>
    </source>
</reference>
<dbReference type="OrthoDB" id="1752219at2759"/>
<protein>
    <recommendedName>
        <fullName evidence="1">Reverse transcriptase zinc-binding domain-containing protein</fullName>
    </recommendedName>
</protein>
<proteinExistence type="predicted"/>
<sequence length="141" mass="16658">MVFWARSTSGAFSVRSAYWTLKETSWNSRNKAWKSIWKYLGPQKVRVFLWLAFQQRLLTNSKHVRRGIGHSTSCTLYGHAFEDLAHVLRDCPSVKYVWNLVLPEQLKQKFVSTSFLDWLLLNLFFHERCRVVVSLGRVFMD</sequence>
<comment type="caution">
    <text evidence="2">The sequence shown here is derived from an EMBL/GenBank/DDBJ whole genome shotgun (WGS) entry which is preliminary data.</text>
</comment>
<evidence type="ECO:0000259" key="1">
    <source>
        <dbReference type="Pfam" id="PF13966"/>
    </source>
</evidence>
<name>A0A9D3VX60_9ROSI</name>
<dbReference type="Pfam" id="PF13966">
    <property type="entry name" value="zf-RVT"/>
    <property type="match status" value="1"/>
</dbReference>
<dbReference type="EMBL" id="JAIQCV010000005">
    <property type="protein sequence ID" value="KAH1098488.1"/>
    <property type="molecule type" value="Genomic_DNA"/>
</dbReference>
<dbReference type="AlphaFoldDB" id="A0A9D3VX60"/>